<name>A0A8T1VW03_9STRA</name>
<dbReference type="Pfam" id="PF13242">
    <property type="entry name" value="Hydrolase_like"/>
    <property type="match status" value="1"/>
</dbReference>
<dbReference type="OrthoDB" id="426235at2759"/>
<evidence type="ECO:0000313" key="3">
    <source>
        <dbReference type="Proteomes" id="UP000694044"/>
    </source>
</evidence>
<reference evidence="2" key="1">
    <citation type="submission" date="2021-02" db="EMBL/GenBank/DDBJ databases">
        <authorList>
            <person name="Palmer J.M."/>
        </authorList>
    </citation>
    <scope>NUCLEOTIDE SEQUENCE</scope>
    <source>
        <strain evidence="2">SCRP734</strain>
    </source>
</reference>
<sequence>MRFEAGPFRLRRLSKRRSVVLPAEIPSWWRRSQSANRRSSTSSADPANELAPVQFWLPSEHGGVLIDLSGSVHACAAAPPALMFVDRCLVVCCIAGTLHMGDVVLPCCVTALSKLLSRPDVGVRFGAWTNNALAVSQLTDLELSLRPFRRVCGSHQHDDKIQQLHSIGLDAIKPEHVFTSGGIARTALEQRHLRPLLLVDLSLEEEFDGLDRTNPNAVVVGLAPEHFHYNKLNEAFRVLLHDGGTLVALHEARNVAPAEVVMIGDDVRQDVHGAMELGMHGVLVQTGKYRSGDAGKIDSPPSYVALASLTRSSGSYSATMARQVDRVLVKKNSSLPAHNHFLLTHRGQMDGMKIAACPFSVEDLVQMTTYLFTSEDIASLAPRGDQGHRIGGWRSQHASFNKKPAPRPAPRNDPVKTA</sequence>
<proteinExistence type="predicted"/>
<keyword evidence="3" id="KW-1185">Reference proteome</keyword>
<dbReference type="GO" id="GO:0005737">
    <property type="term" value="C:cytoplasm"/>
    <property type="evidence" value="ECO:0007669"/>
    <property type="project" value="TreeGrafter"/>
</dbReference>
<keyword evidence="2" id="KW-0378">Hydrolase</keyword>
<accession>A0A8T1VW03</accession>
<comment type="caution">
    <text evidence="2">The sequence shown here is derived from an EMBL/GenBank/DDBJ whole genome shotgun (WGS) entry which is preliminary data.</text>
</comment>
<gene>
    <name evidence="2" type="primary">HDHD2</name>
    <name evidence="2" type="ORF">PHYPSEUDO_001540</name>
</gene>
<dbReference type="EMBL" id="JAGDFM010000122">
    <property type="protein sequence ID" value="KAG7385411.1"/>
    <property type="molecule type" value="Genomic_DNA"/>
</dbReference>
<dbReference type="Proteomes" id="UP000694044">
    <property type="component" value="Unassembled WGS sequence"/>
</dbReference>
<evidence type="ECO:0000256" key="1">
    <source>
        <dbReference type="SAM" id="MobiDB-lite"/>
    </source>
</evidence>
<dbReference type="PANTHER" id="PTHR19288">
    <property type="entry name" value="4-NITROPHENYLPHOSPHATASE-RELATED"/>
    <property type="match status" value="1"/>
</dbReference>
<protein>
    <submittedName>
        <fullName evidence="2">Haloacid dehalogenase-like hydrolase domain-containing protein 2</fullName>
    </submittedName>
</protein>
<organism evidence="2 3">
    <name type="scientific">Phytophthora pseudosyringae</name>
    <dbReference type="NCBI Taxonomy" id="221518"/>
    <lineage>
        <taxon>Eukaryota</taxon>
        <taxon>Sar</taxon>
        <taxon>Stramenopiles</taxon>
        <taxon>Oomycota</taxon>
        <taxon>Peronosporomycetes</taxon>
        <taxon>Peronosporales</taxon>
        <taxon>Peronosporaceae</taxon>
        <taxon>Phytophthora</taxon>
    </lineage>
</organism>
<dbReference type="GO" id="GO:0016791">
    <property type="term" value="F:phosphatase activity"/>
    <property type="evidence" value="ECO:0007669"/>
    <property type="project" value="TreeGrafter"/>
</dbReference>
<dbReference type="PANTHER" id="PTHR19288:SF46">
    <property type="entry name" value="HALOACID DEHALOGENASE-LIKE HYDROLASE DOMAIN-CONTAINING PROTEIN 2"/>
    <property type="match status" value="1"/>
</dbReference>
<evidence type="ECO:0000313" key="2">
    <source>
        <dbReference type="EMBL" id="KAG7385411.1"/>
    </source>
</evidence>
<dbReference type="AlphaFoldDB" id="A0A8T1VW03"/>
<feature type="region of interest" description="Disordered" evidence="1">
    <location>
        <begin position="383"/>
        <end position="418"/>
    </location>
</feature>